<name>A0A6G1SQC8_9ACAR</name>
<dbReference type="Gene3D" id="1.10.510.10">
    <property type="entry name" value="Transferase(Phosphotransferase) domain 1"/>
    <property type="match status" value="1"/>
</dbReference>
<evidence type="ECO:0000256" key="5">
    <source>
        <dbReference type="ARBA" id="ARBA00022840"/>
    </source>
</evidence>
<feature type="binding site" evidence="11">
    <location>
        <position position="355"/>
    </location>
    <ligand>
        <name>ATP</name>
        <dbReference type="ChEBI" id="CHEBI:30616"/>
    </ligand>
</feature>
<evidence type="ECO:0000256" key="7">
    <source>
        <dbReference type="ARBA" id="ARBA00023137"/>
    </source>
</evidence>
<keyword evidence="3 11" id="KW-0547">Nucleotide-binding</keyword>
<comment type="similarity">
    <text evidence="12">Belongs to the protein kinase superfamily. Tyr protein kinase family.</text>
</comment>
<evidence type="ECO:0000259" key="14">
    <source>
        <dbReference type="PROSITE" id="PS50002"/>
    </source>
</evidence>
<dbReference type="InterPro" id="IPR036860">
    <property type="entry name" value="SH2_dom_sf"/>
</dbReference>
<gene>
    <name evidence="16" type="primary">Src64B</name>
    <name evidence="16" type="ORF">g.6490</name>
</gene>
<sequence>MGNCITTEGSAPSMASGKISRLFRIQNNGHHGNILGVNEIDSINFNGSISSDANHMNGALDRYVPDLVTGDLPLPLRSSAGHSNSMNLLHDTSSNNNIFKSSDNKLSNLVNSNSKLSQMNNHLKSNSYTTNNNNINFTNNNNMDQKQRIMICLTDFVATCDGDLSVKKGDRLMVTDTRDPDWCHATSLKTQQTGFVPKNYLASEAIEMEEWFFPKISRREAEKLLLSGNNCRGTFLVRNSEQAQTCYSLSIFDDQSKGAHVKHYKIKTLDHGGYYVATRNTFRTMSELISFYSKGANGLCHKLVRPCPKPKPSFWPDRGDEIQRSELRFGRKIGTGCFGEVYQGTYRKSKEVAIKTLKQGTMSPQAFLEEAVIMRKCRHSNLVPLYGVCSQEEPLLIVTEYMCNGSLLDYLRNNPEGKCLKLNELMDMASQIACGMAFLEQVKLIHRDLAARNILVGENRIVKVADFGLARVIEDSEYTARQGAKFPIKWTAPEAAMYGKFSIKSDVWSYGILLYELVTHGSIPYAGMHNKEVIEQVQKGYRIPQPTNCDCPEEVYRIMLDCWHSDPDKRPTFEFLTTFFDNYAVSTEQSYRDASDF</sequence>
<dbReference type="SMART" id="SM00326">
    <property type="entry name" value="SH3"/>
    <property type="match status" value="1"/>
</dbReference>
<feature type="domain" description="SH3" evidence="14">
    <location>
        <begin position="145"/>
        <end position="206"/>
    </location>
</feature>
<dbReference type="PROSITE" id="PS50011">
    <property type="entry name" value="PROTEIN_KINASE_DOM"/>
    <property type="match status" value="1"/>
</dbReference>
<dbReference type="Pfam" id="PF00017">
    <property type="entry name" value="SH2"/>
    <property type="match status" value="1"/>
</dbReference>
<dbReference type="GO" id="GO:0004715">
    <property type="term" value="F:non-membrane spanning protein tyrosine kinase activity"/>
    <property type="evidence" value="ECO:0007669"/>
    <property type="project" value="UniProtKB-EC"/>
</dbReference>
<dbReference type="InterPro" id="IPR017441">
    <property type="entry name" value="Protein_kinase_ATP_BS"/>
</dbReference>
<dbReference type="FunFam" id="1.10.510.10:FF:000318">
    <property type="entry name" value="Tyrosine-protein kinase"/>
    <property type="match status" value="1"/>
</dbReference>
<evidence type="ECO:0000313" key="16">
    <source>
        <dbReference type="EMBL" id="MDE52387.1"/>
    </source>
</evidence>
<keyword evidence="2 12" id="KW-0808">Transferase</keyword>
<dbReference type="GO" id="GO:0007435">
    <property type="term" value="P:salivary gland morphogenesis"/>
    <property type="evidence" value="ECO:0007669"/>
    <property type="project" value="UniProtKB-ARBA"/>
</dbReference>
<evidence type="ECO:0000256" key="11">
    <source>
        <dbReference type="PROSITE-ProRule" id="PRU10141"/>
    </source>
</evidence>
<dbReference type="FunFam" id="3.30.505.10:FF:000001">
    <property type="entry name" value="Tyrosine-protein kinase"/>
    <property type="match status" value="1"/>
</dbReference>
<dbReference type="SUPFAM" id="SSF55550">
    <property type="entry name" value="SH2 domain"/>
    <property type="match status" value="1"/>
</dbReference>
<dbReference type="InterPro" id="IPR020635">
    <property type="entry name" value="Tyr_kinase_cat_dom"/>
</dbReference>
<evidence type="ECO:0000256" key="8">
    <source>
        <dbReference type="ARBA" id="ARBA00051245"/>
    </source>
</evidence>
<dbReference type="SMART" id="SM00219">
    <property type="entry name" value="TyrKc"/>
    <property type="match status" value="1"/>
</dbReference>
<dbReference type="InterPro" id="IPR000980">
    <property type="entry name" value="SH2"/>
</dbReference>
<dbReference type="InterPro" id="IPR000719">
    <property type="entry name" value="Prot_kinase_dom"/>
</dbReference>
<dbReference type="GO" id="GO:0005524">
    <property type="term" value="F:ATP binding"/>
    <property type="evidence" value="ECO:0007669"/>
    <property type="project" value="UniProtKB-UniRule"/>
</dbReference>
<feature type="domain" description="SH2" evidence="13">
    <location>
        <begin position="211"/>
        <end position="307"/>
    </location>
</feature>
<evidence type="ECO:0000256" key="1">
    <source>
        <dbReference type="ARBA" id="ARBA00022443"/>
    </source>
</evidence>
<dbReference type="PROSITE" id="PS00107">
    <property type="entry name" value="PROTEIN_KINASE_ATP"/>
    <property type="match status" value="1"/>
</dbReference>
<evidence type="ECO:0000256" key="2">
    <source>
        <dbReference type="ARBA" id="ARBA00022679"/>
    </source>
</evidence>
<evidence type="ECO:0000256" key="6">
    <source>
        <dbReference type="ARBA" id="ARBA00022999"/>
    </source>
</evidence>
<dbReference type="PROSITE" id="PS00109">
    <property type="entry name" value="PROTEIN_KINASE_TYR"/>
    <property type="match status" value="1"/>
</dbReference>
<dbReference type="FunFam" id="3.30.200.20:FF:000053">
    <property type="entry name" value="Tyrosine-protein kinase"/>
    <property type="match status" value="1"/>
</dbReference>
<dbReference type="SUPFAM" id="SSF50044">
    <property type="entry name" value="SH3-domain"/>
    <property type="match status" value="1"/>
</dbReference>
<dbReference type="InterPro" id="IPR001452">
    <property type="entry name" value="SH3_domain"/>
</dbReference>
<evidence type="ECO:0000256" key="10">
    <source>
        <dbReference type="PROSITE-ProRule" id="PRU00192"/>
    </source>
</evidence>
<evidence type="ECO:0000256" key="3">
    <source>
        <dbReference type="ARBA" id="ARBA00022741"/>
    </source>
</evidence>
<dbReference type="PANTHER" id="PTHR24418">
    <property type="entry name" value="TYROSINE-PROTEIN KINASE"/>
    <property type="match status" value="1"/>
</dbReference>
<dbReference type="EMBL" id="GGYP01007616">
    <property type="protein sequence ID" value="MDE52387.1"/>
    <property type="molecule type" value="Transcribed_RNA"/>
</dbReference>
<dbReference type="AlphaFoldDB" id="A0A6G1SQC8"/>
<keyword evidence="7 12" id="KW-0829">Tyrosine-protein kinase</keyword>
<dbReference type="InterPro" id="IPR011009">
    <property type="entry name" value="Kinase-like_dom_sf"/>
</dbReference>
<dbReference type="InterPro" id="IPR008266">
    <property type="entry name" value="Tyr_kinase_AS"/>
</dbReference>
<keyword evidence="1 10" id="KW-0728">SH3 domain</keyword>
<evidence type="ECO:0000259" key="13">
    <source>
        <dbReference type="PROSITE" id="PS50001"/>
    </source>
</evidence>
<dbReference type="PROSITE" id="PS50001">
    <property type="entry name" value="SH2"/>
    <property type="match status" value="1"/>
</dbReference>
<dbReference type="Pfam" id="PF14604">
    <property type="entry name" value="SH3_9"/>
    <property type="match status" value="1"/>
</dbReference>
<dbReference type="EC" id="2.7.10.2" evidence="12"/>
<dbReference type="Gene3D" id="3.30.505.10">
    <property type="entry name" value="SH2 domain"/>
    <property type="match status" value="1"/>
</dbReference>
<comment type="catalytic activity">
    <reaction evidence="8 12">
        <text>L-tyrosyl-[protein] + ATP = O-phospho-L-tyrosyl-[protein] + ADP + H(+)</text>
        <dbReference type="Rhea" id="RHEA:10596"/>
        <dbReference type="Rhea" id="RHEA-COMP:10136"/>
        <dbReference type="Rhea" id="RHEA-COMP:20101"/>
        <dbReference type="ChEBI" id="CHEBI:15378"/>
        <dbReference type="ChEBI" id="CHEBI:30616"/>
        <dbReference type="ChEBI" id="CHEBI:46858"/>
        <dbReference type="ChEBI" id="CHEBI:61978"/>
        <dbReference type="ChEBI" id="CHEBI:456216"/>
        <dbReference type="EC" id="2.7.10.2"/>
    </reaction>
</comment>
<protein>
    <recommendedName>
        <fullName evidence="12">Tyrosine-protein kinase</fullName>
        <ecNumber evidence="12">2.7.10.2</ecNumber>
    </recommendedName>
</protein>
<reference evidence="16" key="1">
    <citation type="submission" date="2018-10" db="EMBL/GenBank/DDBJ databases">
        <title>Transcriptome assembly of Aceria tosichella (Wheat curl mite) Type 2.</title>
        <authorList>
            <person name="Scully E.D."/>
            <person name="Geib S.M."/>
            <person name="Palmer N.A."/>
            <person name="Gupta A.K."/>
            <person name="Sarath G."/>
            <person name="Tatineni S."/>
        </authorList>
    </citation>
    <scope>NUCLEOTIDE SEQUENCE</scope>
    <source>
        <strain evidence="16">LincolnNE</strain>
    </source>
</reference>
<dbReference type="InterPro" id="IPR036028">
    <property type="entry name" value="SH3-like_dom_sf"/>
</dbReference>
<dbReference type="InterPro" id="IPR001245">
    <property type="entry name" value="Ser-Thr/Tyr_kinase_cat_dom"/>
</dbReference>
<evidence type="ECO:0000259" key="15">
    <source>
        <dbReference type="PROSITE" id="PS50011"/>
    </source>
</evidence>
<dbReference type="GO" id="GO:0048468">
    <property type="term" value="P:cell development"/>
    <property type="evidence" value="ECO:0007669"/>
    <property type="project" value="UniProtKB-ARBA"/>
</dbReference>
<evidence type="ECO:0000256" key="4">
    <source>
        <dbReference type="ARBA" id="ARBA00022777"/>
    </source>
</evidence>
<dbReference type="Pfam" id="PF07714">
    <property type="entry name" value="PK_Tyr_Ser-Thr"/>
    <property type="match status" value="1"/>
</dbReference>
<dbReference type="PROSITE" id="PS50002">
    <property type="entry name" value="SH3"/>
    <property type="match status" value="1"/>
</dbReference>
<organism evidence="16">
    <name type="scientific">Aceria tosichella</name>
    <name type="common">wheat curl mite</name>
    <dbReference type="NCBI Taxonomy" id="561515"/>
    <lineage>
        <taxon>Eukaryota</taxon>
        <taxon>Metazoa</taxon>
        <taxon>Ecdysozoa</taxon>
        <taxon>Arthropoda</taxon>
        <taxon>Chelicerata</taxon>
        <taxon>Arachnida</taxon>
        <taxon>Acari</taxon>
        <taxon>Acariformes</taxon>
        <taxon>Trombidiformes</taxon>
        <taxon>Prostigmata</taxon>
        <taxon>Eupodina</taxon>
        <taxon>Eriophyoidea</taxon>
        <taxon>Eriophyidae</taxon>
        <taxon>Eriophyinae</taxon>
        <taxon>Aceriini</taxon>
        <taxon>Aceria</taxon>
    </lineage>
</organism>
<proteinExistence type="inferred from homology"/>
<feature type="domain" description="Protein kinase" evidence="15">
    <location>
        <begin position="327"/>
        <end position="580"/>
    </location>
</feature>
<keyword evidence="6 9" id="KW-0727">SH2 domain</keyword>
<dbReference type="GO" id="GO:0030036">
    <property type="term" value="P:actin cytoskeleton organization"/>
    <property type="evidence" value="ECO:0007669"/>
    <property type="project" value="UniProtKB-ARBA"/>
</dbReference>
<dbReference type="SUPFAM" id="SSF56112">
    <property type="entry name" value="Protein kinase-like (PK-like)"/>
    <property type="match status" value="1"/>
</dbReference>
<evidence type="ECO:0000256" key="12">
    <source>
        <dbReference type="RuleBase" id="RU362096"/>
    </source>
</evidence>
<accession>A0A6G1SQC8</accession>
<dbReference type="SMART" id="SM00252">
    <property type="entry name" value="SH2"/>
    <property type="match status" value="1"/>
</dbReference>
<dbReference type="InterPro" id="IPR050198">
    <property type="entry name" value="Non-receptor_tyrosine_kinases"/>
</dbReference>
<dbReference type="PRINTS" id="PR00109">
    <property type="entry name" value="TYRKINASE"/>
</dbReference>
<dbReference type="Gene3D" id="2.30.30.40">
    <property type="entry name" value="SH3 Domains"/>
    <property type="match status" value="1"/>
</dbReference>
<dbReference type="PRINTS" id="PR00401">
    <property type="entry name" value="SH2DOMAIN"/>
</dbReference>
<dbReference type="GO" id="GO:0002009">
    <property type="term" value="P:morphogenesis of an epithelium"/>
    <property type="evidence" value="ECO:0007669"/>
    <property type="project" value="UniProtKB-ARBA"/>
</dbReference>
<keyword evidence="5 11" id="KW-0067">ATP-binding</keyword>
<evidence type="ECO:0000256" key="9">
    <source>
        <dbReference type="PROSITE-ProRule" id="PRU00191"/>
    </source>
</evidence>
<dbReference type="CDD" id="cd05034">
    <property type="entry name" value="PTKc_Src_like"/>
    <property type="match status" value="1"/>
</dbReference>
<keyword evidence="4 12" id="KW-0418">Kinase</keyword>